<dbReference type="AlphaFoldDB" id="A0A6M3KCJ2"/>
<reference evidence="2" key="1">
    <citation type="submission" date="2020-03" db="EMBL/GenBank/DDBJ databases">
        <title>The deep terrestrial virosphere.</title>
        <authorList>
            <person name="Holmfeldt K."/>
            <person name="Nilsson E."/>
            <person name="Simone D."/>
            <person name="Lopez-Fernandez M."/>
            <person name="Wu X."/>
            <person name="de Brujin I."/>
            <person name="Lundin D."/>
            <person name="Andersson A."/>
            <person name="Bertilsson S."/>
            <person name="Dopson M."/>
        </authorList>
    </citation>
    <scope>NUCLEOTIDE SEQUENCE</scope>
    <source>
        <strain evidence="2">MM415A00851</strain>
        <strain evidence="1">MM415B01889</strain>
    </source>
</reference>
<evidence type="ECO:0000313" key="1">
    <source>
        <dbReference type="EMBL" id="QJA56294.1"/>
    </source>
</evidence>
<organism evidence="2">
    <name type="scientific">viral metagenome</name>
    <dbReference type="NCBI Taxonomy" id="1070528"/>
    <lineage>
        <taxon>unclassified sequences</taxon>
        <taxon>metagenomes</taxon>
        <taxon>organismal metagenomes</taxon>
    </lineage>
</organism>
<evidence type="ECO:0000313" key="2">
    <source>
        <dbReference type="EMBL" id="QJA79619.1"/>
    </source>
</evidence>
<dbReference type="EMBL" id="MT141210">
    <property type="protein sequence ID" value="QJA56294.1"/>
    <property type="molecule type" value="Genomic_DNA"/>
</dbReference>
<sequence length="311" mass="35100">MANLAGIGAAGFLGGAEERAKEERGKRFQRERDALQMYTQLMQAGWKPVDEKRGVPEGEAIQLTPIGAWLRPPKFGKEEAGQLELEKARLAKQVQESQLKEQLSREEQVRLGAIISSAKNENDLAVAQMYVKRLEQEYGLREQAARADEVRTRQTYALKEKFATEEHARAMTLADIRLEAEEYGLMAAKLKARGGGVEPKEWQAMLQYKIPRSIVEITQPDKDGKPGRVPTEAEWTGLKGLASTVEKNIFEITLINPIPLWPDKEFKLYFIMDNTYGPPTKADVIRALMTDYKLTEEQAMKTYEKASAGIR</sequence>
<accession>A0A6M3KCJ2</accession>
<dbReference type="EMBL" id="MT142388">
    <property type="protein sequence ID" value="QJA79619.1"/>
    <property type="molecule type" value="Genomic_DNA"/>
</dbReference>
<protein>
    <submittedName>
        <fullName evidence="2">Uncharacterized protein</fullName>
    </submittedName>
</protein>
<name>A0A6M3KCJ2_9ZZZZ</name>
<proteinExistence type="predicted"/>
<gene>
    <name evidence="2" type="ORF">MM415A00851_0023</name>
    <name evidence="1" type="ORF">MM415B01889_0002</name>
</gene>